<accession>A0ABD2B8J2</accession>
<keyword evidence="3" id="KW-1185">Reference proteome</keyword>
<feature type="region of interest" description="Disordered" evidence="1">
    <location>
        <begin position="1"/>
        <end position="24"/>
    </location>
</feature>
<feature type="compositionally biased region" description="Basic and acidic residues" evidence="1">
    <location>
        <begin position="54"/>
        <end position="68"/>
    </location>
</feature>
<feature type="region of interest" description="Disordered" evidence="1">
    <location>
        <begin position="97"/>
        <end position="128"/>
    </location>
</feature>
<evidence type="ECO:0000313" key="3">
    <source>
        <dbReference type="Proteomes" id="UP001607302"/>
    </source>
</evidence>
<feature type="region of interest" description="Disordered" evidence="1">
    <location>
        <begin position="42"/>
        <end position="68"/>
    </location>
</feature>
<dbReference type="EMBL" id="JAUDFV010000132">
    <property type="protein sequence ID" value="KAL2728868.1"/>
    <property type="molecule type" value="Genomic_DNA"/>
</dbReference>
<dbReference type="AlphaFoldDB" id="A0ABD2B8J2"/>
<feature type="compositionally biased region" description="Acidic residues" evidence="1">
    <location>
        <begin position="99"/>
        <end position="124"/>
    </location>
</feature>
<feature type="compositionally biased region" description="Basic and acidic residues" evidence="1">
    <location>
        <begin position="9"/>
        <end position="24"/>
    </location>
</feature>
<organism evidence="2 3">
    <name type="scientific">Vespula squamosa</name>
    <name type="common">Southern yellow jacket</name>
    <name type="synonym">Wasp</name>
    <dbReference type="NCBI Taxonomy" id="30214"/>
    <lineage>
        <taxon>Eukaryota</taxon>
        <taxon>Metazoa</taxon>
        <taxon>Ecdysozoa</taxon>
        <taxon>Arthropoda</taxon>
        <taxon>Hexapoda</taxon>
        <taxon>Insecta</taxon>
        <taxon>Pterygota</taxon>
        <taxon>Neoptera</taxon>
        <taxon>Endopterygota</taxon>
        <taxon>Hymenoptera</taxon>
        <taxon>Apocrita</taxon>
        <taxon>Aculeata</taxon>
        <taxon>Vespoidea</taxon>
        <taxon>Vespidae</taxon>
        <taxon>Vespinae</taxon>
        <taxon>Vespula</taxon>
    </lineage>
</organism>
<name>A0ABD2B8J2_VESSQ</name>
<proteinExistence type="predicted"/>
<sequence>MRSKEDENDTRTTRERDGIWKRTNDAKWEDEAVRELELRAATAARAAHRQRRNSRAEQQSRGRSESDQIIKLESMISDVTIVADDHGGKLALVDLRYLEEEEEEEVEEEEEEEDEEEEEKEDNTESIQNLCVRRCLS</sequence>
<gene>
    <name evidence="2" type="ORF">V1478_006500</name>
</gene>
<evidence type="ECO:0000313" key="2">
    <source>
        <dbReference type="EMBL" id="KAL2728868.1"/>
    </source>
</evidence>
<dbReference type="Proteomes" id="UP001607302">
    <property type="component" value="Unassembled WGS sequence"/>
</dbReference>
<reference evidence="2 3" key="1">
    <citation type="journal article" date="2024" name="Ann. Entomol. Soc. Am.">
        <title>Genomic analyses of the southern and eastern yellowjacket wasps (Hymenoptera: Vespidae) reveal evolutionary signatures of social life.</title>
        <authorList>
            <person name="Catto M.A."/>
            <person name="Caine P.B."/>
            <person name="Orr S.E."/>
            <person name="Hunt B.G."/>
            <person name="Goodisman M.A.D."/>
        </authorList>
    </citation>
    <scope>NUCLEOTIDE SEQUENCE [LARGE SCALE GENOMIC DNA]</scope>
    <source>
        <strain evidence="2">233</strain>
        <tissue evidence="2">Head and thorax</tissue>
    </source>
</reference>
<evidence type="ECO:0000256" key="1">
    <source>
        <dbReference type="SAM" id="MobiDB-lite"/>
    </source>
</evidence>
<protein>
    <submittedName>
        <fullName evidence="2">Uncharacterized protein</fullName>
    </submittedName>
</protein>
<comment type="caution">
    <text evidence="2">The sequence shown here is derived from an EMBL/GenBank/DDBJ whole genome shotgun (WGS) entry which is preliminary data.</text>
</comment>